<evidence type="ECO:0000256" key="1">
    <source>
        <dbReference type="SAM" id="SignalP"/>
    </source>
</evidence>
<feature type="signal peptide" evidence="1">
    <location>
        <begin position="1"/>
        <end position="24"/>
    </location>
</feature>
<name>A0A369UGW3_9GAMM</name>
<evidence type="ECO:0000313" key="3">
    <source>
        <dbReference type="Proteomes" id="UP000253782"/>
    </source>
</evidence>
<keyword evidence="3" id="KW-1185">Reference proteome</keyword>
<dbReference type="AlphaFoldDB" id="A0A369UGW3"/>
<evidence type="ECO:0000313" key="2">
    <source>
        <dbReference type="EMBL" id="RDD79801.1"/>
    </source>
</evidence>
<accession>A0A369UGW3</accession>
<dbReference type="OrthoDB" id="8830878at2"/>
<keyword evidence="1" id="KW-0732">Signal</keyword>
<gene>
    <name evidence="2" type="ORF">DVJ77_20260</name>
</gene>
<comment type="caution">
    <text evidence="2">The sequence shown here is derived from an EMBL/GenBank/DDBJ whole genome shotgun (WGS) entry which is preliminary data.</text>
</comment>
<sequence length="447" mass="49422">MHVARSRIIGAVSALVVFAGAAQAGTFPDFGYKPPSSYTGPIFQLSQSYPQKLPTGELPAFFKLLPSPLTNNFEQWRPYAEAAKKYCLEGNVESDWYVQKNTVRKWYHVPWQHYGPLGREGIHGLTKEAQIQTKQLAPTQTTTGQTFAVGIYNDIGGYTIGEVWKDSQNPDPSVTSKPNSFHNGTVVCKPLFADIDLKQVPFLVNPVLWQAFVTDSFNSANRSIKPVALIQMDFAVRDSRVPGTGWIFGTFQYNGAVTGKPGWDNLVPVGVMWGNDPEETGDSYTNKQPTVTKINPDIKQSAINAKPELPPTHLGWNGRLDGPVDNPVSACLSCHMTAESPQLSPMNPTFQAPDKVPPIGSKEWMRWFQNEEAGTPFDAAAKSTDFSLQLDGGIANFYEWKCTQDGVFVQGGNACQHTNLKLKLMKSVTPPPTIYKVERDQVLEQLH</sequence>
<feature type="chain" id="PRO_5016620636" description="Cytochrome c domain-containing protein" evidence="1">
    <location>
        <begin position="25"/>
        <end position="447"/>
    </location>
</feature>
<evidence type="ECO:0008006" key="4">
    <source>
        <dbReference type="Google" id="ProtNLM"/>
    </source>
</evidence>
<protein>
    <recommendedName>
        <fullName evidence="4">Cytochrome c domain-containing protein</fullName>
    </recommendedName>
</protein>
<organism evidence="2 3">
    <name type="scientific">Dyella tabacisoli</name>
    <dbReference type="NCBI Taxonomy" id="2282381"/>
    <lineage>
        <taxon>Bacteria</taxon>
        <taxon>Pseudomonadati</taxon>
        <taxon>Pseudomonadota</taxon>
        <taxon>Gammaproteobacteria</taxon>
        <taxon>Lysobacterales</taxon>
        <taxon>Rhodanobacteraceae</taxon>
        <taxon>Dyella</taxon>
    </lineage>
</organism>
<dbReference type="EMBL" id="QQAH01000024">
    <property type="protein sequence ID" value="RDD79801.1"/>
    <property type="molecule type" value="Genomic_DNA"/>
</dbReference>
<reference evidence="2 3" key="1">
    <citation type="submission" date="2018-07" db="EMBL/GenBank/DDBJ databases">
        <title>Dyella tabacisoli L4-6T, whole genome shotgun sequence.</title>
        <authorList>
            <person name="Zhou X.-K."/>
            <person name="Li W.-J."/>
            <person name="Duan Y.-Q."/>
        </authorList>
    </citation>
    <scope>NUCLEOTIDE SEQUENCE [LARGE SCALE GENOMIC DNA]</scope>
    <source>
        <strain evidence="2 3">L4-6</strain>
    </source>
</reference>
<proteinExistence type="predicted"/>
<dbReference type="Proteomes" id="UP000253782">
    <property type="component" value="Unassembled WGS sequence"/>
</dbReference>
<dbReference type="RefSeq" id="WP_114847351.1">
    <property type="nucleotide sequence ID" value="NZ_JBHSPE010000001.1"/>
</dbReference>